<sequence length="187" mass="21447">MGFLDSIMGKTRLPEAKIDRLFAISTAAVTMDANLDLVPDGQAGLCFKPMESSYYESASKEIEDLLKLSFQESGTSHSLQKDEYGYIWVILTDQDFEDLVANIQMICQILMEHGFGTQLLAAVYRFKGVAAVYWIYSFKLGSYYPFVPKSNKQRDTAMEFRLRSLMQKELPIEKDMAKWYPMWGMPL</sequence>
<dbReference type="Pfam" id="PF22742">
    <property type="entry name" value="PspAB"/>
    <property type="match status" value="1"/>
</dbReference>
<protein>
    <submittedName>
        <fullName evidence="1">Uncharacterized protein</fullName>
    </submittedName>
</protein>
<name>A0A0W8F601_9ZZZZ</name>
<reference evidence="1" key="1">
    <citation type="journal article" date="2015" name="Proc. Natl. Acad. Sci. U.S.A.">
        <title>Networks of energetic and metabolic interactions define dynamics in microbial communities.</title>
        <authorList>
            <person name="Embree M."/>
            <person name="Liu J.K."/>
            <person name="Al-Bassam M.M."/>
            <person name="Zengler K."/>
        </authorList>
    </citation>
    <scope>NUCLEOTIDE SEQUENCE</scope>
</reference>
<accession>A0A0W8F601</accession>
<dbReference type="InterPro" id="IPR054383">
    <property type="entry name" value="PspAB-like"/>
</dbReference>
<evidence type="ECO:0000313" key="1">
    <source>
        <dbReference type="EMBL" id="KUG16257.1"/>
    </source>
</evidence>
<comment type="caution">
    <text evidence="1">The sequence shown here is derived from an EMBL/GenBank/DDBJ whole genome shotgun (WGS) entry which is preliminary data.</text>
</comment>
<gene>
    <name evidence="1" type="ORF">ASZ90_014044</name>
</gene>
<dbReference type="EMBL" id="LNQE01001504">
    <property type="protein sequence ID" value="KUG16257.1"/>
    <property type="molecule type" value="Genomic_DNA"/>
</dbReference>
<dbReference type="AlphaFoldDB" id="A0A0W8F601"/>
<organism evidence="1">
    <name type="scientific">hydrocarbon metagenome</name>
    <dbReference type="NCBI Taxonomy" id="938273"/>
    <lineage>
        <taxon>unclassified sequences</taxon>
        <taxon>metagenomes</taxon>
        <taxon>ecological metagenomes</taxon>
    </lineage>
</organism>
<proteinExistence type="predicted"/>